<evidence type="ECO:0000313" key="4">
    <source>
        <dbReference type="Proteomes" id="UP000187191"/>
    </source>
</evidence>
<organism evidence="3 5">
    <name type="scientific">Streptomyces alfalfae</name>
    <dbReference type="NCBI Taxonomy" id="1642299"/>
    <lineage>
        <taxon>Bacteria</taxon>
        <taxon>Bacillati</taxon>
        <taxon>Actinomycetota</taxon>
        <taxon>Actinomycetes</taxon>
        <taxon>Kitasatosporales</taxon>
        <taxon>Streptomycetaceae</taxon>
        <taxon>Streptomyces</taxon>
    </lineage>
</organism>
<evidence type="ECO:0000256" key="1">
    <source>
        <dbReference type="SAM" id="MobiDB-lite"/>
    </source>
</evidence>
<sequence>MGNEDATGDEVYQPDAGEIREDDGILDPEDTLGDQESDPYDEGWAPPERPLAATRTGTTAEEQHEGESLAERLSEERPDPALSVPDPVEDDEAADDMARVDEPLDEPPSADPDEEPLLPPDEGAVEDPQDAAVHDMLGEDMGVEDGEGVAEAHTP</sequence>
<accession>A0A1P8TPT0</accession>
<reference evidence="3 5" key="2">
    <citation type="submission" date="2020-12" db="EMBL/GenBank/DDBJ databases">
        <title>Identification and biosynthesis of polyene macrolides produced by Streptomyces alfalfae Men-myco-93-63.</title>
        <authorList>
            <person name="Liu D."/>
            <person name="Li Y."/>
            <person name="Liu L."/>
            <person name="Han X."/>
            <person name="Shen F."/>
        </authorList>
    </citation>
    <scope>NUCLEOTIDE SEQUENCE [LARGE SCALE GENOMIC DNA]</scope>
    <source>
        <strain evidence="3 5">Men-myco-93-63</strain>
    </source>
</reference>
<reference evidence="2 4" key="1">
    <citation type="submission" date="2016-05" db="EMBL/GenBank/DDBJ databases">
        <authorList>
            <person name="Gu J."/>
        </authorList>
    </citation>
    <scope>NUCLEOTIDE SEQUENCE [LARGE SCALE GENOMIC DNA]</scope>
    <source>
        <strain evidence="2 4">ACCC40021</strain>
    </source>
</reference>
<evidence type="ECO:0000313" key="5">
    <source>
        <dbReference type="Proteomes" id="UP000596130"/>
    </source>
</evidence>
<name>A0A1P8TPT0_9ACTN</name>
<feature type="compositionally biased region" description="Acidic residues" evidence="1">
    <location>
        <begin position="24"/>
        <end position="41"/>
    </location>
</feature>
<dbReference type="Proteomes" id="UP000596130">
    <property type="component" value="Chromosome"/>
</dbReference>
<keyword evidence="4" id="KW-1185">Reference proteome</keyword>
<dbReference type="EMBL" id="CP015588">
    <property type="protein sequence ID" value="APY89602.1"/>
    <property type="molecule type" value="Genomic_DNA"/>
</dbReference>
<dbReference type="RefSeq" id="WP_062770590.1">
    <property type="nucleotide sequence ID" value="NZ_CP015588.1"/>
</dbReference>
<feature type="compositionally biased region" description="Basic and acidic residues" evidence="1">
    <location>
        <begin position="61"/>
        <end position="79"/>
    </location>
</feature>
<gene>
    <name evidence="2" type="ORF">A7J05_31415</name>
    <name evidence="3" type="ORF">I8755_05725</name>
</gene>
<dbReference type="Proteomes" id="UP000187191">
    <property type="component" value="Chromosome"/>
</dbReference>
<dbReference type="KEGG" id="ssia:A7J05_31415"/>
<dbReference type="AlphaFoldDB" id="A0A1P8TPT0"/>
<feature type="region of interest" description="Disordered" evidence="1">
    <location>
        <begin position="1"/>
        <end position="155"/>
    </location>
</feature>
<protein>
    <recommendedName>
        <fullName evidence="6">DUF5709 domain-containing protein</fullName>
    </recommendedName>
</protein>
<evidence type="ECO:0000313" key="3">
    <source>
        <dbReference type="EMBL" id="QQC87955.1"/>
    </source>
</evidence>
<evidence type="ECO:0000313" key="2">
    <source>
        <dbReference type="EMBL" id="APY89602.1"/>
    </source>
</evidence>
<proteinExistence type="predicted"/>
<evidence type="ECO:0008006" key="6">
    <source>
        <dbReference type="Google" id="ProtNLM"/>
    </source>
</evidence>
<dbReference type="EMBL" id="CP065959">
    <property type="protein sequence ID" value="QQC87955.1"/>
    <property type="molecule type" value="Genomic_DNA"/>
</dbReference>